<evidence type="ECO:0000256" key="2">
    <source>
        <dbReference type="ARBA" id="ARBA00023242"/>
    </source>
</evidence>
<dbReference type="InterPro" id="IPR004122">
    <property type="entry name" value="BAF_prot"/>
</dbReference>
<dbReference type="SMART" id="SM01023">
    <property type="entry name" value="BAF"/>
    <property type="match status" value="1"/>
</dbReference>
<dbReference type="InterPro" id="IPR036617">
    <property type="entry name" value="BAF_sf"/>
</dbReference>
<evidence type="ECO:0000256" key="1">
    <source>
        <dbReference type="ARBA" id="ARBA00004123"/>
    </source>
</evidence>
<sequence>MSNTYKHDDFVNEPMRSKRVTDLPGIGETYGDRLHRRGYRNARQVFGEYLAMGGNKREFREFLSETTGANSRQTRDCYEAMRRWDRNFM</sequence>
<dbReference type="AlphaFoldDB" id="A0AAW1JEC3"/>
<dbReference type="SUPFAM" id="SSF47798">
    <property type="entry name" value="Barrier-to-autointegration factor, BAF"/>
    <property type="match status" value="1"/>
</dbReference>
<proteinExistence type="predicted"/>
<keyword evidence="4" id="KW-1185">Reference proteome</keyword>
<reference evidence="3 4" key="1">
    <citation type="journal article" date="2024" name="BMC Genomics">
        <title>De novo assembly and annotation of Popillia japonica's genome with initial clues to its potential as an invasive pest.</title>
        <authorList>
            <person name="Cucini C."/>
            <person name="Boschi S."/>
            <person name="Funari R."/>
            <person name="Cardaioli E."/>
            <person name="Iannotti N."/>
            <person name="Marturano G."/>
            <person name="Paoli F."/>
            <person name="Bruttini M."/>
            <person name="Carapelli A."/>
            <person name="Frati F."/>
            <person name="Nardi F."/>
        </authorList>
    </citation>
    <scope>NUCLEOTIDE SEQUENCE [LARGE SCALE GENOMIC DNA]</scope>
    <source>
        <strain evidence="3">DMR45628</strain>
    </source>
</reference>
<dbReference type="PANTHER" id="PTHR47507:SF6">
    <property type="entry name" value="BARRIER-TO-AUTOINTEGRATION FACTOR"/>
    <property type="match status" value="1"/>
</dbReference>
<name>A0AAW1JEC3_POPJA</name>
<comment type="subcellular location">
    <subcellularLocation>
        <location evidence="1">Nucleus</location>
    </subcellularLocation>
</comment>
<dbReference type="Gene3D" id="1.10.150.40">
    <property type="entry name" value="Barrier-to-autointegration factor, BAF"/>
    <property type="match status" value="1"/>
</dbReference>
<gene>
    <name evidence="3" type="ORF">QE152_g30416</name>
</gene>
<keyword evidence="2" id="KW-0539">Nucleus</keyword>
<dbReference type="Pfam" id="PF02961">
    <property type="entry name" value="SAM_BAF"/>
    <property type="match status" value="1"/>
</dbReference>
<comment type="caution">
    <text evidence="3">The sequence shown here is derived from an EMBL/GenBank/DDBJ whole genome shotgun (WGS) entry which is preliminary data.</text>
</comment>
<dbReference type="GO" id="GO:0005634">
    <property type="term" value="C:nucleus"/>
    <property type="evidence" value="ECO:0007669"/>
    <property type="project" value="UniProtKB-SubCell"/>
</dbReference>
<dbReference type="GO" id="GO:0000793">
    <property type="term" value="C:condensed chromosome"/>
    <property type="evidence" value="ECO:0007669"/>
    <property type="project" value="TreeGrafter"/>
</dbReference>
<dbReference type="EMBL" id="JASPKY010000409">
    <property type="protein sequence ID" value="KAK9701696.1"/>
    <property type="molecule type" value="Genomic_DNA"/>
</dbReference>
<dbReference type="PANTHER" id="PTHR47507">
    <property type="entry name" value="BARRIER TO AUTOINTEGRATION FACTOR 2"/>
    <property type="match status" value="1"/>
</dbReference>
<dbReference type="GO" id="GO:0003677">
    <property type="term" value="F:DNA binding"/>
    <property type="evidence" value="ECO:0007669"/>
    <property type="project" value="InterPro"/>
</dbReference>
<accession>A0AAW1JEC3</accession>
<evidence type="ECO:0000313" key="4">
    <source>
        <dbReference type="Proteomes" id="UP001458880"/>
    </source>
</evidence>
<protein>
    <submittedName>
        <fullName evidence="3">Barrier to autointegration factor</fullName>
    </submittedName>
</protein>
<organism evidence="3 4">
    <name type="scientific">Popillia japonica</name>
    <name type="common">Japanese beetle</name>
    <dbReference type="NCBI Taxonomy" id="7064"/>
    <lineage>
        <taxon>Eukaryota</taxon>
        <taxon>Metazoa</taxon>
        <taxon>Ecdysozoa</taxon>
        <taxon>Arthropoda</taxon>
        <taxon>Hexapoda</taxon>
        <taxon>Insecta</taxon>
        <taxon>Pterygota</taxon>
        <taxon>Neoptera</taxon>
        <taxon>Endopterygota</taxon>
        <taxon>Coleoptera</taxon>
        <taxon>Polyphaga</taxon>
        <taxon>Scarabaeiformia</taxon>
        <taxon>Scarabaeidae</taxon>
        <taxon>Rutelinae</taxon>
        <taxon>Popillia</taxon>
    </lineage>
</organism>
<dbReference type="Proteomes" id="UP001458880">
    <property type="component" value="Unassembled WGS sequence"/>
</dbReference>
<dbReference type="GO" id="GO:0051276">
    <property type="term" value="P:chromosome organization"/>
    <property type="evidence" value="ECO:0007669"/>
    <property type="project" value="TreeGrafter"/>
</dbReference>
<dbReference type="InterPro" id="IPR051387">
    <property type="entry name" value="BAF"/>
</dbReference>
<evidence type="ECO:0000313" key="3">
    <source>
        <dbReference type="EMBL" id="KAK9701696.1"/>
    </source>
</evidence>